<feature type="compositionally biased region" description="Low complexity" evidence="1">
    <location>
        <begin position="438"/>
        <end position="462"/>
    </location>
</feature>
<accession>G0VFH4</accession>
<organism evidence="2 3">
    <name type="scientific">Naumovozyma castellii</name>
    <name type="common">Yeast</name>
    <name type="synonym">Saccharomyces castellii</name>
    <dbReference type="NCBI Taxonomy" id="27288"/>
    <lineage>
        <taxon>Eukaryota</taxon>
        <taxon>Fungi</taxon>
        <taxon>Dikarya</taxon>
        <taxon>Ascomycota</taxon>
        <taxon>Saccharomycotina</taxon>
        <taxon>Saccharomycetes</taxon>
        <taxon>Saccharomycetales</taxon>
        <taxon>Saccharomycetaceae</taxon>
        <taxon>Naumovozyma</taxon>
    </lineage>
</organism>
<sequence length="632" mass="69770">MDIEPTFKGYVENEQDALLIIQATIEGKLKHIARRPYEIERPYLIVSGNVFVFIEEISGIKRWTDGVAWSPSRITGKFLIYKESDKNATGANKDDTKINVPSLVNPQAAAATAVDNESSGGSSGNSKGSTIKPNGLQKKTISVKLKGQTGYNPIENIHLVSYYSEEDVEEHRLLIPRESEYIFKNVHPSMELVRAMENITLGNIKGSGSPSNKIQRKRLHSKSLSNNSELMDSNGAPQGENGIHPDNNQMQPTYLNTYLAQRNRYPQYTTAPYLSNGSAYSYADYIPAPPPPHPNVNGNLMSNYQYPPYFIPTNSHFVNQPSHPLPPNSTSNTISLPSTASSQSIFDSDSSTTAPMTTTTTTMLPPTYYPVTEAIPELHSSAVNNTNNNLTQQQQQHTNGMNGYQAYSTNIPYLTNQSQLYNRNVSETTLIPANDYPTSNNNNNTNNNNNNTYSHSSNNINYSTTAGHVLQHVNQSHLNNEQKQNYPQSNNNSNDTHNNSNSNSNSSNDSTMYIAHNDHTHQQQQQQQGYFPGFRNYGFTVPQSSNIPSLYQQQLQKHVRHPTGSSTYTYSSSSNSTQGVNTQSSNTSGTNENEGDNENDKISITATNSSTDISENSNSTGLTNGGFSIIGN</sequence>
<feature type="compositionally biased region" description="Low complexity" evidence="1">
    <location>
        <begin position="563"/>
        <end position="592"/>
    </location>
</feature>
<protein>
    <submittedName>
        <fullName evidence="2">Uncharacterized protein</fullName>
    </submittedName>
</protein>
<feature type="region of interest" description="Disordered" evidence="1">
    <location>
        <begin position="109"/>
        <end position="135"/>
    </location>
</feature>
<feature type="compositionally biased region" description="Polar residues" evidence="1">
    <location>
        <begin position="602"/>
        <end position="632"/>
    </location>
</feature>
<proteinExistence type="predicted"/>
<reference evidence="2 3" key="1">
    <citation type="journal article" date="2011" name="Proc. Natl. Acad. Sci. U.S.A.">
        <title>Evolutionary erosion of yeast sex chromosomes by mating-type switching accidents.</title>
        <authorList>
            <person name="Gordon J.L."/>
            <person name="Armisen D."/>
            <person name="Proux-Wera E."/>
            <person name="Oheigeartaigh S.S."/>
            <person name="Byrne K.P."/>
            <person name="Wolfe K.H."/>
        </authorList>
    </citation>
    <scope>NUCLEOTIDE SEQUENCE [LARGE SCALE GENOMIC DNA]</scope>
    <source>
        <strain evidence="3">ATCC 76901 / BCRC 22586 / CBS 4309 / NBRC 1992 / NRRL Y-12630</strain>
    </source>
</reference>
<feature type="region of interest" description="Disordered" evidence="1">
    <location>
        <begin position="551"/>
        <end position="632"/>
    </location>
</feature>
<dbReference type="Pfam" id="PF09729">
    <property type="entry name" value="Gti1_Pac2"/>
    <property type="match status" value="1"/>
</dbReference>
<dbReference type="PANTHER" id="PTHR28027:SF2">
    <property type="entry name" value="TRANSCRIPTIONAL REGULATOR MIT1"/>
    <property type="match status" value="1"/>
</dbReference>
<feature type="compositionally biased region" description="Polar residues" evidence="1">
    <location>
        <begin position="222"/>
        <end position="231"/>
    </location>
</feature>
<feature type="region of interest" description="Disordered" evidence="1">
    <location>
        <begin position="431"/>
        <end position="462"/>
    </location>
</feature>
<evidence type="ECO:0000313" key="3">
    <source>
        <dbReference type="Proteomes" id="UP000001640"/>
    </source>
</evidence>
<dbReference type="OMA" id="AYLSAYM"/>
<dbReference type="Proteomes" id="UP000001640">
    <property type="component" value="Chromosome 5"/>
</dbReference>
<feature type="compositionally biased region" description="Low complexity" evidence="1">
    <location>
        <begin position="338"/>
        <end position="365"/>
    </location>
</feature>
<evidence type="ECO:0000313" key="2">
    <source>
        <dbReference type="EMBL" id="CCC70240.1"/>
    </source>
</evidence>
<dbReference type="KEGG" id="ncs:NCAS_0E01700"/>
<dbReference type="PANTHER" id="PTHR28027">
    <property type="entry name" value="TRANSCRIPTIONAL REGULATOR MIT1"/>
    <property type="match status" value="1"/>
</dbReference>
<reference key="2">
    <citation type="submission" date="2011-08" db="EMBL/GenBank/DDBJ databases">
        <title>Genome sequence of Naumovozyma castellii.</title>
        <authorList>
            <person name="Gordon J.L."/>
            <person name="Armisen D."/>
            <person name="Proux-Wera E."/>
            <person name="OhEigeartaigh S.S."/>
            <person name="Byrne K.P."/>
            <person name="Wolfe K.H."/>
        </authorList>
    </citation>
    <scope>NUCLEOTIDE SEQUENCE</scope>
    <source>
        <strain>Type strain:CBS 4309</strain>
    </source>
</reference>
<evidence type="ECO:0000256" key="1">
    <source>
        <dbReference type="SAM" id="MobiDB-lite"/>
    </source>
</evidence>
<feature type="region of interest" description="Disordered" evidence="1">
    <location>
        <begin position="482"/>
        <end position="512"/>
    </location>
</feature>
<feature type="region of interest" description="Disordered" evidence="1">
    <location>
        <begin position="325"/>
        <end position="365"/>
    </location>
</feature>
<name>G0VFH4_NAUCA</name>
<dbReference type="HOGENOM" id="CLU_432834_0_0_1"/>
<dbReference type="OrthoDB" id="5572844at2759"/>
<keyword evidence="3" id="KW-1185">Reference proteome</keyword>
<gene>
    <name evidence="2" type="primary">NCAS0E01700</name>
    <name evidence="2" type="ordered locus">NCAS_0E01700</name>
</gene>
<dbReference type="EMBL" id="HE576756">
    <property type="protein sequence ID" value="CCC70240.1"/>
    <property type="molecule type" value="Genomic_DNA"/>
</dbReference>
<feature type="compositionally biased region" description="Polar residues" evidence="1">
    <location>
        <begin position="325"/>
        <end position="337"/>
    </location>
</feature>
<dbReference type="InterPro" id="IPR018608">
    <property type="entry name" value="Gti1/Pac2"/>
</dbReference>
<feature type="compositionally biased region" description="Low complexity" evidence="1">
    <location>
        <begin position="118"/>
        <end position="129"/>
    </location>
</feature>
<dbReference type="AlphaFoldDB" id="G0VFH4"/>
<dbReference type="eggNOG" id="KOG4476">
    <property type="taxonomic scope" value="Eukaryota"/>
</dbReference>
<feature type="compositionally biased region" description="Low complexity" evidence="1">
    <location>
        <begin position="489"/>
        <end position="511"/>
    </location>
</feature>
<dbReference type="InParanoid" id="G0VFH4"/>
<dbReference type="RefSeq" id="XP_003676600.1">
    <property type="nucleotide sequence ID" value="XM_003676552.1"/>
</dbReference>
<dbReference type="GO" id="GO:0003677">
    <property type="term" value="F:DNA binding"/>
    <property type="evidence" value="ECO:0007669"/>
    <property type="project" value="TreeGrafter"/>
</dbReference>
<dbReference type="GeneID" id="96903872"/>
<feature type="region of interest" description="Disordered" evidence="1">
    <location>
        <begin position="204"/>
        <end position="251"/>
    </location>
</feature>